<feature type="repeat" description="ANK" evidence="16">
    <location>
        <begin position="383"/>
        <end position="415"/>
    </location>
</feature>
<gene>
    <name evidence="17" type="ORF">LARSCL_LOCUS13829</name>
</gene>
<keyword evidence="6" id="KW-0800">Toxin</keyword>
<evidence type="ECO:0000256" key="12">
    <source>
        <dbReference type="ARBA" id="ARBA00023298"/>
    </source>
</evidence>
<keyword evidence="9" id="KW-0638">Presynaptic neurotoxin</keyword>
<dbReference type="Pfam" id="PF13374">
    <property type="entry name" value="TPR_10"/>
    <property type="match status" value="2"/>
</dbReference>
<feature type="repeat" description="ANK" evidence="16">
    <location>
        <begin position="317"/>
        <end position="349"/>
    </location>
</feature>
<feature type="repeat" description="ANK" evidence="16">
    <location>
        <begin position="51"/>
        <end position="83"/>
    </location>
</feature>
<dbReference type="PROSITE" id="PS50088">
    <property type="entry name" value="ANK_REPEAT"/>
    <property type="match status" value="18"/>
</dbReference>
<keyword evidence="11" id="KW-0472">Membrane</keyword>
<keyword evidence="18" id="KW-1185">Reference proteome</keyword>
<comment type="subunit">
    <text evidence="14">Homotetramer in membranes.</text>
</comment>
<organism evidence="17 18">
    <name type="scientific">Larinioides sclopetarius</name>
    <dbReference type="NCBI Taxonomy" id="280406"/>
    <lineage>
        <taxon>Eukaryota</taxon>
        <taxon>Metazoa</taxon>
        <taxon>Ecdysozoa</taxon>
        <taxon>Arthropoda</taxon>
        <taxon>Chelicerata</taxon>
        <taxon>Arachnida</taxon>
        <taxon>Araneae</taxon>
        <taxon>Araneomorphae</taxon>
        <taxon>Entelegynae</taxon>
        <taxon>Araneoidea</taxon>
        <taxon>Araneidae</taxon>
        <taxon>Larinioides</taxon>
    </lineage>
</organism>
<evidence type="ECO:0000256" key="1">
    <source>
        <dbReference type="ARBA" id="ARBA00004175"/>
    </source>
</evidence>
<dbReference type="GO" id="GO:0090729">
    <property type="term" value="F:toxin activity"/>
    <property type="evidence" value="ECO:0007669"/>
    <property type="project" value="UniProtKB-KW"/>
</dbReference>
<dbReference type="SMART" id="SM00248">
    <property type="entry name" value="ANK"/>
    <property type="match status" value="25"/>
</dbReference>
<evidence type="ECO:0000256" key="6">
    <source>
        <dbReference type="ARBA" id="ARBA00022656"/>
    </source>
</evidence>
<dbReference type="Proteomes" id="UP001497382">
    <property type="component" value="Unassembled WGS sequence"/>
</dbReference>
<dbReference type="PANTHER" id="PTHR24198">
    <property type="entry name" value="ANKYRIN REPEAT AND PROTEIN KINASE DOMAIN-CONTAINING PROTEIN"/>
    <property type="match status" value="1"/>
</dbReference>
<dbReference type="PROSITE" id="PS50297">
    <property type="entry name" value="ANK_REP_REGION"/>
    <property type="match status" value="13"/>
</dbReference>
<feature type="repeat" description="ANK" evidence="16">
    <location>
        <begin position="184"/>
        <end position="216"/>
    </location>
</feature>
<dbReference type="PANTHER" id="PTHR24198:SF165">
    <property type="entry name" value="ANKYRIN REPEAT-CONTAINING PROTEIN-RELATED"/>
    <property type="match status" value="1"/>
</dbReference>
<evidence type="ECO:0000256" key="11">
    <source>
        <dbReference type="ARBA" id="ARBA00023136"/>
    </source>
</evidence>
<dbReference type="Pfam" id="PF12796">
    <property type="entry name" value="Ank_2"/>
    <property type="match status" value="9"/>
</dbReference>
<feature type="repeat" description="ANK" evidence="16">
    <location>
        <begin position="604"/>
        <end position="636"/>
    </location>
</feature>
<protein>
    <recommendedName>
        <fullName evidence="15">Alpha-latrotoxin</fullName>
    </recommendedName>
</protein>
<dbReference type="Pfam" id="PF13424">
    <property type="entry name" value="TPR_12"/>
    <property type="match status" value="1"/>
</dbReference>
<accession>A0AAV2ANQ5</accession>
<keyword evidence="5" id="KW-1052">Target cell membrane</keyword>
<feature type="repeat" description="ANK" evidence="16">
    <location>
        <begin position="118"/>
        <end position="150"/>
    </location>
</feature>
<evidence type="ECO:0000256" key="2">
    <source>
        <dbReference type="ARBA" id="ARBA00004613"/>
    </source>
</evidence>
<proteinExistence type="inferred from homology"/>
<feature type="repeat" description="ANK" evidence="16">
    <location>
        <begin position="512"/>
        <end position="544"/>
    </location>
</feature>
<reference evidence="17 18" key="1">
    <citation type="submission" date="2024-04" db="EMBL/GenBank/DDBJ databases">
        <authorList>
            <person name="Rising A."/>
            <person name="Reimegard J."/>
            <person name="Sonavane S."/>
            <person name="Akerstrom W."/>
            <person name="Nylinder S."/>
            <person name="Hedman E."/>
            <person name="Kallberg Y."/>
        </authorList>
    </citation>
    <scope>NUCLEOTIDE SEQUENCE [LARGE SCALE GENOMIC DNA]</scope>
</reference>
<evidence type="ECO:0000256" key="16">
    <source>
        <dbReference type="PROSITE-ProRule" id="PRU00023"/>
    </source>
</evidence>
<dbReference type="GO" id="GO:0006887">
    <property type="term" value="P:exocytosis"/>
    <property type="evidence" value="ECO:0007669"/>
    <property type="project" value="UniProtKB-KW"/>
</dbReference>
<evidence type="ECO:0000256" key="9">
    <source>
        <dbReference type="ARBA" id="ARBA00023028"/>
    </source>
</evidence>
<dbReference type="Gene3D" id="1.25.40.20">
    <property type="entry name" value="Ankyrin repeat-containing domain"/>
    <property type="match status" value="8"/>
</dbReference>
<dbReference type="Pfam" id="PF00023">
    <property type="entry name" value="Ank"/>
    <property type="match status" value="1"/>
</dbReference>
<evidence type="ECO:0000256" key="3">
    <source>
        <dbReference type="ARBA" id="ARBA00022483"/>
    </source>
</evidence>
<keyword evidence="4" id="KW-0964">Secreted</keyword>
<evidence type="ECO:0000313" key="17">
    <source>
        <dbReference type="EMBL" id="CAL1285638.1"/>
    </source>
</evidence>
<dbReference type="SUPFAM" id="SSF48403">
    <property type="entry name" value="Ankyrin repeat"/>
    <property type="match status" value="4"/>
</dbReference>
<feature type="repeat" description="ANK" evidence="16">
    <location>
        <begin position="350"/>
        <end position="382"/>
    </location>
</feature>
<dbReference type="EMBL" id="CAXIEN010000193">
    <property type="protein sequence ID" value="CAL1285638.1"/>
    <property type="molecule type" value="Genomic_DNA"/>
</dbReference>
<comment type="caution">
    <text evidence="17">The sequence shown here is derived from an EMBL/GenBank/DDBJ whole genome shotgun (WGS) entry which is preliminary data.</text>
</comment>
<feature type="repeat" description="ANK" evidence="16">
    <location>
        <begin position="218"/>
        <end position="250"/>
    </location>
</feature>
<evidence type="ECO:0000256" key="15">
    <source>
        <dbReference type="ARBA" id="ARBA00049811"/>
    </source>
</evidence>
<dbReference type="GO" id="GO:0044218">
    <property type="term" value="C:other organism cell membrane"/>
    <property type="evidence" value="ECO:0007669"/>
    <property type="project" value="UniProtKB-KW"/>
</dbReference>
<evidence type="ECO:0000256" key="7">
    <source>
        <dbReference type="ARBA" id="ARBA00022699"/>
    </source>
</evidence>
<dbReference type="InterPro" id="IPR019734">
    <property type="entry name" value="TPR_rpt"/>
</dbReference>
<feature type="repeat" description="ANK" evidence="16">
    <location>
        <begin position="479"/>
        <end position="511"/>
    </location>
</feature>
<dbReference type="GO" id="GO:0005576">
    <property type="term" value="C:extracellular region"/>
    <property type="evidence" value="ECO:0007669"/>
    <property type="project" value="UniProtKB-SubCell"/>
</dbReference>
<evidence type="ECO:0000256" key="4">
    <source>
        <dbReference type="ARBA" id="ARBA00022525"/>
    </source>
</evidence>
<evidence type="ECO:0000313" key="18">
    <source>
        <dbReference type="Proteomes" id="UP001497382"/>
    </source>
</evidence>
<dbReference type="SMART" id="SM00028">
    <property type="entry name" value="TPR"/>
    <property type="match status" value="3"/>
</dbReference>
<keyword evidence="8" id="KW-0677">Repeat</keyword>
<dbReference type="InterPro" id="IPR011990">
    <property type="entry name" value="TPR-like_helical_dom_sf"/>
</dbReference>
<evidence type="ECO:0000256" key="14">
    <source>
        <dbReference type="ARBA" id="ARBA00049715"/>
    </source>
</evidence>
<feature type="repeat" description="ANK" evidence="16">
    <location>
        <begin position="918"/>
        <end position="950"/>
    </location>
</feature>
<dbReference type="PRINTS" id="PR01415">
    <property type="entry name" value="ANKYRIN"/>
</dbReference>
<keyword evidence="7" id="KW-0528">Neurotoxin</keyword>
<dbReference type="InterPro" id="IPR036770">
    <property type="entry name" value="Ankyrin_rpt-contain_sf"/>
</dbReference>
<feature type="repeat" description="ANK" evidence="16">
    <location>
        <begin position="885"/>
        <end position="917"/>
    </location>
</feature>
<evidence type="ECO:0000256" key="10">
    <source>
        <dbReference type="ARBA" id="ARBA00023043"/>
    </source>
</evidence>
<feature type="repeat" description="ANK" evidence="16">
    <location>
        <begin position="704"/>
        <end position="736"/>
    </location>
</feature>
<dbReference type="GO" id="GO:0044231">
    <property type="term" value="C:host cell presynaptic membrane"/>
    <property type="evidence" value="ECO:0007669"/>
    <property type="project" value="UniProtKB-KW"/>
</dbReference>
<keyword evidence="3" id="KW-0268">Exocytosis</keyword>
<evidence type="ECO:0000256" key="13">
    <source>
        <dbReference type="ARBA" id="ARBA00049657"/>
    </source>
</evidence>
<feature type="repeat" description="ANK" evidence="16">
    <location>
        <begin position="251"/>
        <end position="283"/>
    </location>
</feature>
<sequence>MEWILDKGLDINSKDLNGQTILHVAAKFNGIQVIRYMVEQKRMSLDMSDANGKTPFHVAAENHSNEVLEYISNLGICRRMKDYNGYTPLLTAIYMCNIDGVKILLKKEENIEENKAYGNLTALHIATYEGNLALLEMLIKKKASVNSRSDIGETPLHSAVTSGNLETVKYLILNHADVNARTEFGVTPLLLAVERGIKEIVELLLKHKVNVNIPDSSKGFTPLHIAVQRSNKEIVELLLKHKAEVNVSDKRGGIPLLIASILGDAPIAKLLLQAGSRVNSKNDLESSPLHFAVNAGQYKIVELLLKHNADVDCKNNDNVTALHLSVLRSHKEITRLLIEKGADINAMNSTGYTPLHLAACIGQKDIVDLLIDNGADISCKNENGSSALHLSASNFVRDMVESLLKQGADIRETDIKREVFFDLLVYKGYLDLLTPEEEDICWADINSFTLLHVAALRGDLMLVQHYIENGYDTNARSICGETALHVAAFGNHPNIISFLLSKDMEIDARDVYGLTPLLLATKGNKSEAVKVLISHDVNCISNDKIEALQYSVESGNVHVVDILLQNYKFDICFKIKRKLLYTAVKKNHKHVVNILLKRGFEINGDSKPLHVAVRHSLYNMAELLLTKKANPNLLDKDKCTPLDISVKMRDAEMIEILLSEKANICIKRKFVLSAAESAVRTNQLDIIKLLLQLKAIKANTKFNSGYTFLHSAALSGSLDVTKYLVAEGADINAKDKKNRRPVHIAAEKGFNNLVEFYLNTNDYENELPELLLISASNGNADVCELLLERSVDVNVCRLNEESPLKSALVKGHKEVISVLLHYGAYYNRHPTTLLEQIDNNEAASRLRKVEKMFTFVKNNASTKIRTLLKEESVSKYSITNAKCEIKDSVLHYASSNGYKEIIYILLKHNTNPNARTKTGETPLHYAVRCSHFGIVNSLLSNGAMYNSISQAGKTPLDYATNSEIRNFFIFLNKIFTKVQKNDNSVLENLRGKDKITMRSIVRCKNQEGKSLIEVAMICGFLKTGELQVLFETELGHNLEHDFRSARTLMAEQRYSEAVLIFERALETRVKVFGRDSHPVTDVKLMLAAIFQVQGNMDKALQVFREVHKVRKIVYGEDHPQTLLVKTYIASSFSMQGKTEEALRIYETIRVKLKQKPEPDDLITITNERCIITELLKIQKFDKALKIIIEVEDKYSQQEQKFWFYFRQIRLCKALIYSMQGKYSEALELFTAEYESRKNILTYHPELTLQALLGVAEVLNKQRKHDESLEVWKKVLEIQKSHLPEGHIDILKSEFSIGEVLFRQSMLFTALKMFLSLEPRIAALGEDSDLMSSCKERIAAIKEICLKMRLYCVDELIQNFRQQNF</sequence>
<keyword evidence="10 16" id="KW-0040">ANK repeat</keyword>
<name>A0AAV2ANQ5_9ARAC</name>
<feature type="repeat" description="ANK" evidence="16">
    <location>
        <begin position="151"/>
        <end position="183"/>
    </location>
</feature>
<feature type="repeat" description="ANK" evidence="16">
    <location>
        <begin position="799"/>
        <end position="831"/>
    </location>
</feature>
<comment type="similarity">
    <text evidence="13">Belongs to the cationic peptide 01 (latrotoxin) family. 03 (alpha-latrotoxin) subfamily.</text>
</comment>
<comment type="subcellular location">
    <subcellularLocation>
        <location evidence="2">Secreted</location>
    </subcellularLocation>
    <subcellularLocation>
        <location evidence="1">Target cell membrane</location>
    </subcellularLocation>
</comment>
<feature type="repeat" description="ANK" evidence="16">
    <location>
        <begin position="446"/>
        <end position="478"/>
    </location>
</feature>
<keyword evidence="12" id="KW-1053">Target membrane</keyword>
<dbReference type="SUPFAM" id="SSF48452">
    <property type="entry name" value="TPR-like"/>
    <property type="match status" value="1"/>
</dbReference>
<evidence type="ECO:0000256" key="5">
    <source>
        <dbReference type="ARBA" id="ARBA00022537"/>
    </source>
</evidence>
<dbReference type="InterPro" id="IPR002110">
    <property type="entry name" value="Ankyrin_rpt"/>
</dbReference>
<dbReference type="Gene3D" id="1.25.40.10">
    <property type="entry name" value="Tetratricopeptide repeat domain"/>
    <property type="match status" value="2"/>
</dbReference>
<feature type="repeat" description="ANK" evidence="16">
    <location>
        <begin position="284"/>
        <end position="316"/>
    </location>
</feature>
<evidence type="ECO:0000256" key="8">
    <source>
        <dbReference type="ARBA" id="ARBA00022737"/>
    </source>
</evidence>